<dbReference type="InterPro" id="IPR013762">
    <property type="entry name" value="Integrase-like_cat_sf"/>
</dbReference>
<keyword evidence="3 5" id="KW-0238">DNA-binding</keyword>
<evidence type="ECO:0000256" key="4">
    <source>
        <dbReference type="ARBA" id="ARBA00023172"/>
    </source>
</evidence>
<dbReference type="AlphaFoldDB" id="A0A563VRC8"/>
<dbReference type="InterPro" id="IPR004107">
    <property type="entry name" value="Integrase_SAM-like_N"/>
</dbReference>
<name>A0A563VRC8_9CYAN</name>
<dbReference type="Gene3D" id="1.10.150.130">
    <property type="match status" value="1"/>
</dbReference>
<keyword evidence="2" id="KW-0229">DNA integration</keyword>
<dbReference type="RefSeq" id="WP_144872272.1">
    <property type="nucleotide sequence ID" value="NZ_LR213977.1"/>
</dbReference>
<organism evidence="8 9">
    <name type="scientific">Hyella patelloides LEGE 07179</name>
    <dbReference type="NCBI Taxonomy" id="945734"/>
    <lineage>
        <taxon>Bacteria</taxon>
        <taxon>Bacillati</taxon>
        <taxon>Cyanobacteriota</taxon>
        <taxon>Cyanophyceae</taxon>
        <taxon>Pleurocapsales</taxon>
        <taxon>Hyellaceae</taxon>
        <taxon>Hyella</taxon>
    </lineage>
</organism>
<evidence type="ECO:0000259" key="6">
    <source>
        <dbReference type="PROSITE" id="PS51898"/>
    </source>
</evidence>
<dbReference type="GO" id="GO:0003677">
    <property type="term" value="F:DNA binding"/>
    <property type="evidence" value="ECO:0007669"/>
    <property type="project" value="UniProtKB-UniRule"/>
</dbReference>
<evidence type="ECO:0000313" key="9">
    <source>
        <dbReference type="Proteomes" id="UP000320055"/>
    </source>
</evidence>
<sequence length="323" mass="36380">MLATSQPAAIAQNNLIESFAHFLNVDVAAGDASDDTIKNYLCQTKKYFQWCNRGAIAPLKATRDDIKQYRRWLIEVKQYKPATIAFKLIVVRRLYAAAVEKGLIPSNPALGVSPPRECRDPAERITYLEQPEVPHLLNAIPTQLSIPALRDRTLVAIMTMEGCRTVEMHRLSMGDIIRRGRNVGLRVKGKRSLRIVPLIPDLVKLLELYLEARQQAGEEFTPHTPIFISVARNNFGHRLTRRSIQRIVDKYLTATNLKHTPGRTLSAHSLRHTAGTLALRTGSDLRQVQDLLGHSDPRTTAIYAHVGDRWENNPALKFGVTLF</sequence>
<dbReference type="InterPro" id="IPR002104">
    <property type="entry name" value="Integrase_catalytic"/>
</dbReference>
<dbReference type="SUPFAM" id="SSF56349">
    <property type="entry name" value="DNA breaking-rejoining enzymes"/>
    <property type="match status" value="1"/>
</dbReference>
<comment type="similarity">
    <text evidence="1">Belongs to the 'phage' integrase family.</text>
</comment>
<evidence type="ECO:0000256" key="3">
    <source>
        <dbReference type="ARBA" id="ARBA00023125"/>
    </source>
</evidence>
<dbReference type="InterPro" id="IPR011010">
    <property type="entry name" value="DNA_brk_join_enz"/>
</dbReference>
<dbReference type="PANTHER" id="PTHR30349:SF41">
    <property type="entry name" value="INTEGRASE_RECOMBINASE PROTEIN MJ0367-RELATED"/>
    <property type="match status" value="1"/>
</dbReference>
<dbReference type="InterPro" id="IPR044068">
    <property type="entry name" value="CB"/>
</dbReference>
<gene>
    <name evidence="8" type="ORF">H1P_2320011</name>
</gene>
<accession>A0A563VRC8</accession>
<evidence type="ECO:0000313" key="8">
    <source>
        <dbReference type="EMBL" id="VEP14026.1"/>
    </source>
</evidence>
<dbReference type="PANTHER" id="PTHR30349">
    <property type="entry name" value="PHAGE INTEGRASE-RELATED"/>
    <property type="match status" value="1"/>
</dbReference>
<keyword evidence="4" id="KW-0233">DNA recombination</keyword>
<dbReference type="Proteomes" id="UP000320055">
    <property type="component" value="Unassembled WGS sequence"/>
</dbReference>
<evidence type="ECO:0000256" key="2">
    <source>
        <dbReference type="ARBA" id="ARBA00022908"/>
    </source>
</evidence>
<evidence type="ECO:0000259" key="7">
    <source>
        <dbReference type="PROSITE" id="PS51900"/>
    </source>
</evidence>
<dbReference type="OrthoDB" id="504361at2"/>
<dbReference type="InterPro" id="IPR010998">
    <property type="entry name" value="Integrase_recombinase_N"/>
</dbReference>
<dbReference type="Gene3D" id="1.10.443.10">
    <property type="entry name" value="Intergrase catalytic core"/>
    <property type="match status" value="1"/>
</dbReference>
<protein>
    <submittedName>
        <fullName evidence="8">Phage integrase</fullName>
    </submittedName>
</protein>
<dbReference type="EMBL" id="CAACVJ010000149">
    <property type="protein sequence ID" value="VEP14026.1"/>
    <property type="molecule type" value="Genomic_DNA"/>
</dbReference>
<feature type="domain" description="Tyr recombinase" evidence="6">
    <location>
        <begin position="123"/>
        <end position="317"/>
    </location>
</feature>
<evidence type="ECO:0000256" key="5">
    <source>
        <dbReference type="PROSITE-ProRule" id="PRU01248"/>
    </source>
</evidence>
<dbReference type="PROSITE" id="PS51900">
    <property type="entry name" value="CB"/>
    <property type="match status" value="1"/>
</dbReference>
<dbReference type="Pfam" id="PF02899">
    <property type="entry name" value="Phage_int_SAM_1"/>
    <property type="match status" value="1"/>
</dbReference>
<dbReference type="GO" id="GO:0006310">
    <property type="term" value="P:DNA recombination"/>
    <property type="evidence" value="ECO:0007669"/>
    <property type="project" value="UniProtKB-KW"/>
</dbReference>
<dbReference type="PROSITE" id="PS51898">
    <property type="entry name" value="TYR_RECOMBINASE"/>
    <property type="match status" value="1"/>
</dbReference>
<keyword evidence="9" id="KW-1185">Reference proteome</keyword>
<proteinExistence type="inferred from homology"/>
<dbReference type="InterPro" id="IPR050090">
    <property type="entry name" value="Tyrosine_recombinase_XerCD"/>
</dbReference>
<evidence type="ECO:0000256" key="1">
    <source>
        <dbReference type="ARBA" id="ARBA00008857"/>
    </source>
</evidence>
<dbReference type="Pfam" id="PF00589">
    <property type="entry name" value="Phage_integrase"/>
    <property type="match status" value="1"/>
</dbReference>
<reference evidence="8 9" key="1">
    <citation type="submission" date="2019-01" db="EMBL/GenBank/DDBJ databases">
        <authorList>
            <person name="Brito A."/>
        </authorList>
    </citation>
    <scope>NUCLEOTIDE SEQUENCE [LARGE SCALE GENOMIC DNA]</scope>
    <source>
        <strain evidence="8">1</strain>
    </source>
</reference>
<dbReference type="GO" id="GO:0015074">
    <property type="term" value="P:DNA integration"/>
    <property type="evidence" value="ECO:0007669"/>
    <property type="project" value="UniProtKB-KW"/>
</dbReference>
<feature type="domain" description="Core-binding (CB)" evidence="7">
    <location>
        <begin position="10"/>
        <end position="99"/>
    </location>
</feature>